<feature type="signal peptide" evidence="1">
    <location>
        <begin position="1"/>
        <end position="23"/>
    </location>
</feature>
<organism evidence="2 3">
    <name type="scientific">Actinomycetospora atypica</name>
    <dbReference type="NCBI Taxonomy" id="1290095"/>
    <lineage>
        <taxon>Bacteria</taxon>
        <taxon>Bacillati</taxon>
        <taxon>Actinomycetota</taxon>
        <taxon>Actinomycetes</taxon>
        <taxon>Pseudonocardiales</taxon>
        <taxon>Pseudonocardiaceae</taxon>
        <taxon>Actinomycetospora</taxon>
    </lineage>
</organism>
<evidence type="ECO:0000256" key="1">
    <source>
        <dbReference type="SAM" id="SignalP"/>
    </source>
</evidence>
<evidence type="ECO:0000313" key="3">
    <source>
        <dbReference type="Proteomes" id="UP001595947"/>
    </source>
</evidence>
<feature type="chain" id="PRO_5045496100" description="Secreted protein" evidence="1">
    <location>
        <begin position="24"/>
        <end position="145"/>
    </location>
</feature>
<keyword evidence="1" id="KW-0732">Signal</keyword>
<evidence type="ECO:0000313" key="2">
    <source>
        <dbReference type="EMBL" id="MFC5063463.1"/>
    </source>
</evidence>
<accession>A0ABV9YN52</accession>
<keyword evidence="3" id="KW-1185">Reference proteome</keyword>
<reference evidence="3" key="1">
    <citation type="journal article" date="2019" name="Int. J. Syst. Evol. Microbiol.">
        <title>The Global Catalogue of Microorganisms (GCM) 10K type strain sequencing project: providing services to taxonomists for standard genome sequencing and annotation.</title>
        <authorList>
            <consortium name="The Broad Institute Genomics Platform"/>
            <consortium name="The Broad Institute Genome Sequencing Center for Infectious Disease"/>
            <person name="Wu L."/>
            <person name="Ma J."/>
        </authorList>
    </citation>
    <scope>NUCLEOTIDE SEQUENCE [LARGE SCALE GENOMIC DNA]</scope>
    <source>
        <strain evidence="3">CGMCC 4.7093</strain>
    </source>
</reference>
<evidence type="ECO:0008006" key="4">
    <source>
        <dbReference type="Google" id="ProtNLM"/>
    </source>
</evidence>
<dbReference type="Proteomes" id="UP001595947">
    <property type="component" value="Unassembled WGS sequence"/>
</dbReference>
<proteinExistence type="predicted"/>
<gene>
    <name evidence="2" type="ORF">ACFPBZ_14675</name>
</gene>
<sequence length="145" mass="15897">MRRLAVALAALVLLPFVPGTASAAPATGAAEDCGVRVNRPHFSRQYQEIHTRIESFCLVPAMANTVSGRTYRLRFWGWELVGESAPVTTKPPGAFVQNNRETVTAPCEPGSRYRYRTEAFGTVVLPNGTYSASAYEQNDQEIQCS</sequence>
<comment type="caution">
    <text evidence="2">The sequence shown here is derived from an EMBL/GenBank/DDBJ whole genome shotgun (WGS) entry which is preliminary data.</text>
</comment>
<dbReference type="RefSeq" id="WP_378036811.1">
    <property type="nucleotide sequence ID" value="NZ_JBHSIV010000014.1"/>
</dbReference>
<protein>
    <recommendedName>
        <fullName evidence="4">Secreted protein</fullName>
    </recommendedName>
</protein>
<dbReference type="EMBL" id="JBHSIV010000014">
    <property type="protein sequence ID" value="MFC5063463.1"/>
    <property type="molecule type" value="Genomic_DNA"/>
</dbReference>
<name>A0ABV9YN52_9PSEU</name>